<accession>A0ABN8K6J3</accession>
<evidence type="ECO:0000313" key="1">
    <source>
        <dbReference type="EMBL" id="CAH2405200.1"/>
    </source>
</evidence>
<sequence length="80" mass="8743">MTLWCEGGSRYGISSEDADGHSAAELRRLANVSKDANQSRRPLSLAAVFGGINREDAARVGGMDRQTLRDWAHRFKAAPL</sequence>
<name>A0ABN8K6J3_9HYPH</name>
<reference evidence="1 2" key="1">
    <citation type="submission" date="2022-03" db="EMBL/GenBank/DDBJ databases">
        <authorList>
            <person name="Brunel B."/>
        </authorList>
    </citation>
    <scope>NUCLEOTIDE SEQUENCE [LARGE SCALE GENOMIC DNA]</scope>
    <source>
        <strain evidence="1">STM5069sample</strain>
    </source>
</reference>
<proteinExistence type="predicted"/>
<dbReference type="EMBL" id="CAKXZT010000142">
    <property type="protein sequence ID" value="CAH2405200.1"/>
    <property type="molecule type" value="Genomic_DNA"/>
</dbReference>
<gene>
    <name evidence="1" type="ORF">MES5069_460016</name>
</gene>
<keyword evidence="2" id="KW-1185">Reference proteome</keyword>
<protein>
    <recommendedName>
        <fullName evidence="3">Helix-turn-helix domain-containing protein</fullName>
    </recommendedName>
</protein>
<organism evidence="1 2">
    <name type="scientific">Mesorhizobium escarrei</name>
    <dbReference type="NCBI Taxonomy" id="666018"/>
    <lineage>
        <taxon>Bacteria</taxon>
        <taxon>Pseudomonadati</taxon>
        <taxon>Pseudomonadota</taxon>
        <taxon>Alphaproteobacteria</taxon>
        <taxon>Hyphomicrobiales</taxon>
        <taxon>Phyllobacteriaceae</taxon>
        <taxon>Mesorhizobium</taxon>
    </lineage>
</organism>
<comment type="caution">
    <text evidence="1">The sequence shown here is derived from an EMBL/GenBank/DDBJ whole genome shotgun (WGS) entry which is preliminary data.</text>
</comment>
<evidence type="ECO:0000313" key="2">
    <source>
        <dbReference type="Proteomes" id="UP001153050"/>
    </source>
</evidence>
<evidence type="ECO:0008006" key="3">
    <source>
        <dbReference type="Google" id="ProtNLM"/>
    </source>
</evidence>
<dbReference type="Proteomes" id="UP001153050">
    <property type="component" value="Unassembled WGS sequence"/>
</dbReference>